<proteinExistence type="predicted"/>
<dbReference type="OMA" id="GHTGRPD"/>
<dbReference type="Proteomes" id="UP000887568">
    <property type="component" value="Unplaced"/>
</dbReference>
<keyword evidence="2" id="KW-1133">Transmembrane helix</keyword>
<evidence type="ECO:0000256" key="2">
    <source>
        <dbReference type="SAM" id="Phobius"/>
    </source>
</evidence>
<dbReference type="AlphaFoldDB" id="A0A913ZQ44"/>
<name>A0A913ZQ44_PATMI</name>
<dbReference type="GeneID" id="119725945"/>
<feature type="region of interest" description="Disordered" evidence="1">
    <location>
        <begin position="100"/>
        <end position="220"/>
    </location>
</feature>
<evidence type="ECO:0000313" key="3">
    <source>
        <dbReference type="EnsemblMetazoa" id="XP_038053494.1"/>
    </source>
</evidence>
<dbReference type="OrthoDB" id="10578216at2759"/>
<feature type="compositionally biased region" description="Pro residues" evidence="1">
    <location>
        <begin position="206"/>
        <end position="220"/>
    </location>
</feature>
<sequence length="220" mass="24162">MVQLAVYATDPDGRKEHVKKPAWPIDEHGDFVEVQLSSKEENDSEVEVKKTGCCSRRCAVICIFLGVLIALGTAGAILGVYYSMGSLCWASECEDAHQHEPQKGDVLYPTPTGSNGGENDDPSGDHHGGKPGRPGHGGDHHGGHTGRPDWDHDHDHGDHHGGRPDPDGDHHGGNTDRPDWDHDHDHGDHHGDHDDWHHGRPRPSRPRPQPTGRPPMRPWP</sequence>
<dbReference type="EnsemblMetazoa" id="XM_038197566.1">
    <property type="protein sequence ID" value="XP_038053494.1"/>
    <property type="gene ID" value="LOC119725945"/>
</dbReference>
<evidence type="ECO:0000256" key="1">
    <source>
        <dbReference type="SAM" id="MobiDB-lite"/>
    </source>
</evidence>
<reference evidence="3" key="1">
    <citation type="submission" date="2022-11" db="UniProtKB">
        <authorList>
            <consortium name="EnsemblMetazoa"/>
        </authorList>
    </citation>
    <scope>IDENTIFICATION</scope>
</reference>
<feature type="compositionally biased region" description="Basic and acidic residues" evidence="1">
    <location>
        <begin position="136"/>
        <end position="198"/>
    </location>
</feature>
<feature type="transmembrane region" description="Helical" evidence="2">
    <location>
        <begin position="58"/>
        <end position="82"/>
    </location>
</feature>
<dbReference type="RefSeq" id="XP_038053494.1">
    <property type="nucleotide sequence ID" value="XM_038197566.1"/>
</dbReference>
<organism evidence="3 4">
    <name type="scientific">Patiria miniata</name>
    <name type="common">Bat star</name>
    <name type="synonym">Asterina miniata</name>
    <dbReference type="NCBI Taxonomy" id="46514"/>
    <lineage>
        <taxon>Eukaryota</taxon>
        <taxon>Metazoa</taxon>
        <taxon>Echinodermata</taxon>
        <taxon>Eleutherozoa</taxon>
        <taxon>Asterozoa</taxon>
        <taxon>Asteroidea</taxon>
        <taxon>Valvatacea</taxon>
        <taxon>Valvatida</taxon>
        <taxon>Asterinidae</taxon>
        <taxon>Patiria</taxon>
    </lineage>
</organism>
<keyword evidence="4" id="KW-1185">Reference proteome</keyword>
<accession>A0A913ZQ44</accession>
<protein>
    <submittedName>
        <fullName evidence="3">Uncharacterized protein</fullName>
    </submittedName>
</protein>
<evidence type="ECO:0000313" key="4">
    <source>
        <dbReference type="Proteomes" id="UP000887568"/>
    </source>
</evidence>
<keyword evidence="2" id="KW-0812">Transmembrane</keyword>
<keyword evidence="2" id="KW-0472">Membrane</keyword>